<feature type="domain" description="CBS" evidence="4">
    <location>
        <begin position="61"/>
        <end position="119"/>
    </location>
</feature>
<evidence type="ECO:0000256" key="3">
    <source>
        <dbReference type="SAM" id="MobiDB-lite"/>
    </source>
</evidence>
<feature type="region of interest" description="Disordered" evidence="3">
    <location>
        <begin position="1"/>
        <end position="45"/>
    </location>
</feature>
<keyword evidence="6" id="KW-1185">Reference proteome</keyword>
<evidence type="ECO:0000259" key="4">
    <source>
        <dbReference type="PROSITE" id="PS51371"/>
    </source>
</evidence>
<gene>
    <name evidence="5" type="ORF">HV823_24210</name>
</gene>
<accession>A0ABX2QKQ3</accession>
<proteinExistence type="predicted"/>
<dbReference type="RefSeq" id="WP_176952244.1">
    <property type="nucleotide sequence ID" value="NZ_JABXYK010000024.1"/>
</dbReference>
<evidence type="ECO:0000256" key="1">
    <source>
        <dbReference type="ARBA" id="ARBA00023122"/>
    </source>
</evidence>
<dbReference type="InterPro" id="IPR046342">
    <property type="entry name" value="CBS_dom_sf"/>
</dbReference>
<sequence length="186" mass="19573">MSQRDDDGKHGRNALGKVSGVAPNALPPPHAGPLDDAAIPPTIAGDTMRMAPSKMLVKDAMNTRIATISPADTAQSAARLMAENKTAELIVQVPGVGTAIGLISDRDILTIVVAAGLDSATPVAEFMCICSDFCGETDELDATIEKMKREGLNRLVVLDDDHLPCGVLNAAQLVSQQEEGRGNFQR</sequence>
<dbReference type="PANTHER" id="PTHR43080">
    <property type="entry name" value="CBS DOMAIN-CONTAINING PROTEIN CBSX3, MITOCHONDRIAL"/>
    <property type="match status" value="1"/>
</dbReference>
<evidence type="ECO:0000313" key="5">
    <source>
        <dbReference type="EMBL" id="NVP58345.1"/>
    </source>
</evidence>
<feature type="compositionally biased region" description="Basic and acidic residues" evidence="3">
    <location>
        <begin position="1"/>
        <end position="10"/>
    </location>
</feature>
<keyword evidence="1 2" id="KW-0129">CBS domain</keyword>
<dbReference type="Pfam" id="PF00571">
    <property type="entry name" value="CBS"/>
    <property type="match status" value="1"/>
</dbReference>
<organism evidence="5 6">
    <name type="scientific">Mycoplana rhizolycopersici</name>
    <dbReference type="NCBI Taxonomy" id="2746702"/>
    <lineage>
        <taxon>Bacteria</taxon>
        <taxon>Pseudomonadati</taxon>
        <taxon>Pseudomonadota</taxon>
        <taxon>Alphaproteobacteria</taxon>
        <taxon>Hyphomicrobiales</taxon>
        <taxon>Rhizobiaceae</taxon>
        <taxon>Mycoplana</taxon>
    </lineage>
</organism>
<dbReference type="EMBL" id="JABXYK010000024">
    <property type="protein sequence ID" value="NVP58345.1"/>
    <property type="molecule type" value="Genomic_DNA"/>
</dbReference>
<evidence type="ECO:0000313" key="6">
    <source>
        <dbReference type="Proteomes" id="UP000659172"/>
    </source>
</evidence>
<dbReference type="PROSITE" id="PS51371">
    <property type="entry name" value="CBS"/>
    <property type="match status" value="1"/>
</dbReference>
<dbReference type="PANTHER" id="PTHR43080:SF2">
    <property type="entry name" value="CBS DOMAIN-CONTAINING PROTEIN"/>
    <property type="match status" value="1"/>
</dbReference>
<dbReference type="Gene3D" id="3.10.580.10">
    <property type="entry name" value="CBS-domain"/>
    <property type="match status" value="1"/>
</dbReference>
<name>A0ABX2QKQ3_9HYPH</name>
<dbReference type="InterPro" id="IPR051257">
    <property type="entry name" value="Diverse_CBS-Domain"/>
</dbReference>
<dbReference type="Proteomes" id="UP000659172">
    <property type="component" value="Unassembled WGS sequence"/>
</dbReference>
<protein>
    <submittedName>
        <fullName evidence="5">CBS domain-containing protein</fullName>
    </submittedName>
</protein>
<dbReference type="InterPro" id="IPR000644">
    <property type="entry name" value="CBS_dom"/>
</dbReference>
<comment type="caution">
    <text evidence="5">The sequence shown here is derived from an EMBL/GenBank/DDBJ whole genome shotgun (WGS) entry which is preliminary data.</text>
</comment>
<evidence type="ECO:0000256" key="2">
    <source>
        <dbReference type="PROSITE-ProRule" id="PRU00703"/>
    </source>
</evidence>
<reference evidence="5 6" key="1">
    <citation type="submission" date="2020-06" db="EMBL/GenBank/DDBJ databases">
        <title>Rhizobium sp.nov. isolated from the tomato plant.</title>
        <authorList>
            <person name="Thin K.K."/>
            <person name="Zhang X."/>
            <person name="He S."/>
        </authorList>
    </citation>
    <scope>NUCLEOTIDE SEQUENCE [LARGE SCALE GENOMIC DNA]</scope>
    <source>
        <strain evidence="5 6">DBTS2</strain>
    </source>
</reference>
<dbReference type="SUPFAM" id="SSF54631">
    <property type="entry name" value="CBS-domain pair"/>
    <property type="match status" value="1"/>
</dbReference>